<dbReference type="RefSeq" id="WP_207600646.1">
    <property type="nucleotide sequence ID" value="NZ_JAFNJU010000012.1"/>
</dbReference>
<evidence type="ECO:0000313" key="5">
    <source>
        <dbReference type="Proteomes" id="UP000664218"/>
    </source>
</evidence>
<feature type="chain" id="PRO_5039610841" evidence="2">
    <location>
        <begin position="19"/>
        <end position="378"/>
    </location>
</feature>
<reference evidence="4" key="1">
    <citation type="submission" date="2021-03" db="EMBL/GenBank/DDBJ databases">
        <title>Proteiniclasticum marinus sp. nov., isolated from tidal flat sediment.</title>
        <authorList>
            <person name="Namirimu T."/>
            <person name="Yang J.-A."/>
            <person name="Yang S.-H."/>
            <person name="Kim Y.-J."/>
            <person name="Kwon K.K."/>
        </authorList>
    </citation>
    <scope>NUCLEOTIDE SEQUENCE</scope>
    <source>
        <strain evidence="4">SCR006</strain>
    </source>
</reference>
<feature type="signal peptide" evidence="2">
    <location>
        <begin position="1"/>
        <end position="18"/>
    </location>
</feature>
<protein>
    <submittedName>
        <fullName evidence="4">GerMN domain-containing protein</fullName>
    </submittedName>
</protein>
<proteinExistence type="predicted"/>
<organism evidence="4 5">
    <name type="scientific">Proteiniclasticum aestuarii</name>
    <dbReference type="NCBI Taxonomy" id="2817862"/>
    <lineage>
        <taxon>Bacteria</taxon>
        <taxon>Bacillati</taxon>
        <taxon>Bacillota</taxon>
        <taxon>Clostridia</taxon>
        <taxon>Eubacteriales</taxon>
        <taxon>Clostridiaceae</taxon>
        <taxon>Proteiniclasticum</taxon>
    </lineage>
</organism>
<dbReference type="InterPro" id="IPR019606">
    <property type="entry name" value="GerMN"/>
</dbReference>
<comment type="caution">
    <text evidence="4">The sequence shown here is derived from an EMBL/GenBank/DDBJ whole genome shotgun (WGS) entry which is preliminary data.</text>
</comment>
<dbReference type="SMART" id="SM00909">
    <property type="entry name" value="Germane"/>
    <property type="match status" value="1"/>
</dbReference>
<gene>
    <name evidence="4" type="ORF">J3A84_13875</name>
</gene>
<feature type="compositionally biased region" description="Acidic residues" evidence="1">
    <location>
        <begin position="37"/>
        <end position="60"/>
    </location>
</feature>
<sequence length="378" mass="42743">MKKLKIALAFMTVMMLLAACGSGGDKDVPAESPAETPQEEPAEAPAEEENQEEPEAEEPAEEVKEYTVDRLYPFESDTHRIYAGEGNEYASYDVYVDFVSQERIQLRENNGGTEIVRVLEKKDGTLKEVIFEPETYYKENFLSKDANTDRILLMEPIMEGTSWKSGEETSTITAVSKEVATPYGTFDAVEVTRVTKSDSGDYTNIDYYVENMGLIKTLNIGEGYEVSSSLEKIEENVSMNEVVNFYYPNAMDERIFLYRKEIAFTTNDIPRMLLIEAYKDLPKEAAPVLTPGTKVNYLYLNQDGMVYVDLSREFLTEMNAGAGYESLILQSLANTFGDYYATDKVLLTIDGETYESGHILLREFEPLEVNYDSIVDMN</sequence>
<evidence type="ECO:0000256" key="1">
    <source>
        <dbReference type="SAM" id="MobiDB-lite"/>
    </source>
</evidence>
<dbReference type="EMBL" id="JAFNJU010000012">
    <property type="protein sequence ID" value="MBO1266121.1"/>
    <property type="molecule type" value="Genomic_DNA"/>
</dbReference>
<feature type="region of interest" description="Disordered" evidence="1">
    <location>
        <begin position="23"/>
        <end position="65"/>
    </location>
</feature>
<dbReference type="Proteomes" id="UP000664218">
    <property type="component" value="Unassembled WGS sequence"/>
</dbReference>
<dbReference type="AlphaFoldDB" id="A0A939HAD6"/>
<dbReference type="PROSITE" id="PS51257">
    <property type="entry name" value="PROKAR_LIPOPROTEIN"/>
    <property type="match status" value="1"/>
</dbReference>
<name>A0A939HAD6_9CLOT</name>
<evidence type="ECO:0000313" key="4">
    <source>
        <dbReference type="EMBL" id="MBO1266121.1"/>
    </source>
</evidence>
<keyword evidence="5" id="KW-1185">Reference proteome</keyword>
<dbReference type="Pfam" id="PF10646">
    <property type="entry name" value="Germane"/>
    <property type="match status" value="1"/>
</dbReference>
<evidence type="ECO:0000259" key="3">
    <source>
        <dbReference type="SMART" id="SM00909"/>
    </source>
</evidence>
<evidence type="ECO:0000256" key="2">
    <source>
        <dbReference type="SAM" id="SignalP"/>
    </source>
</evidence>
<feature type="domain" description="GerMN" evidence="3">
    <location>
        <begin position="270"/>
        <end position="358"/>
    </location>
</feature>
<keyword evidence="2" id="KW-0732">Signal</keyword>
<accession>A0A939HAD6</accession>